<dbReference type="InterPro" id="IPR016163">
    <property type="entry name" value="Ald_DH_C"/>
</dbReference>
<dbReference type="PANTHER" id="PTHR43353">
    <property type="entry name" value="SUCCINATE-SEMIALDEHYDE DEHYDROGENASE, MITOCHONDRIAL"/>
    <property type="match status" value="1"/>
</dbReference>
<name>A0A2S7T636_9FLAO</name>
<evidence type="ECO:0000259" key="2">
    <source>
        <dbReference type="Pfam" id="PF00171"/>
    </source>
</evidence>
<dbReference type="Pfam" id="PF00171">
    <property type="entry name" value="Aldedh"/>
    <property type="match status" value="1"/>
</dbReference>
<dbReference type="SUPFAM" id="SSF53720">
    <property type="entry name" value="ALDH-like"/>
    <property type="match status" value="1"/>
</dbReference>
<gene>
    <name evidence="3" type="ORF">BST99_04720</name>
</gene>
<evidence type="ECO:0000313" key="3">
    <source>
        <dbReference type="EMBL" id="PQJ15124.1"/>
    </source>
</evidence>
<dbReference type="CDD" id="cd07129">
    <property type="entry name" value="ALDH_KGSADH"/>
    <property type="match status" value="1"/>
</dbReference>
<dbReference type="Gene3D" id="3.40.605.10">
    <property type="entry name" value="Aldehyde Dehydrogenase, Chain A, domain 1"/>
    <property type="match status" value="1"/>
</dbReference>
<dbReference type="InterPro" id="IPR016161">
    <property type="entry name" value="Ald_DH/histidinol_DH"/>
</dbReference>
<dbReference type="InterPro" id="IPR015590">
    <property type="entry name" value="Aldehyde_DH_dom"/>
</dbReference>
<reference evidence="4" key="1">
    <citation type="submission" date="2016-11" db="EMBL/GenBank/DDBJ databases">
        <title>Trade-off between light-utilization and light-protection in marine flavobacteria.</title>
        <authorList>
            <person name="Kumagai Y."/>
            <person name="Yoshizawa S."/>
            <person name="Kogure K."/>
        </authorList>
    </citation>
    <scope>NUCLEOTIDE SEQUENCE [LARGE SCALE GENOMIC DNA]</scope>
    <source>
        <strain evidence="4">SG-18</strain>
    </source>
</reference>
<dbReference type="OrthoDB" id="9770537at2"/>
<evidence type="ECO:0000313" key="4">
    <source>
        <dbReference type="Proteomes" id="UP000239366"/>
    </source>
</evidence>
<dbReference type="AlphaFoldDB" id="A0A2S7T636"/>
<feature type="domain" description="Aldehyde dehydrogenase" evidence="2">
    <location>
        <begin position="16"/>
        <end position="329"/>
    </location>
</feature>
<proteinExistence type="predicted"/>
<dbReference type="GO" id="GO:0016620">
    <property type="term" value="F:oxidoreductase activity, acting on the aldehyde or oxo group of donors, NAD or NADP as acceptor"/>
    <property type="evidence" value="ECO:0007669"/>
    <property type="project" value="InterPro"/>
</dbReference>
<dbReference type="Proteomes" id="UP000239366">
    <property type="component" value="Unassembled WGS sequence"/>
</dbReference>
<dbReference type="InterPro" id="IPR016162">
    <property type="entry name" value="Ald_DH_N"/>
</dbReference>
<accession>A0A2S7T636</accession>
<evidence type="ECO:0000256" key="1">
    <source>
        <dbReference type="ARBA" id="ARBA00023002"/>
    </source>
</evidence>
<sequence>MSNIKGIQQIGFKQSQEGTTYFHTYNPVEGSQTAYRIAEANEKEIEEAVQLASKASAEFANMGSAKRAQFLETIADEMQVVTDQIVQVYCEESGLPEGRANGELNRTLGQLRKYAAQARSGRIGIPRIDTADVNRQPQAKPDLRKVGVPLGPVVVFGASNFPLAYSTAGGDTASAFAAGCPVIVKGHPLHAATGETVASAIDRAAQKTGMPDGVFSHLQGQGHDLGQKLTQHEQVKAVGFTGSHAGGRALMEMASKRAEPIPVFAEMGSINPVVFLPSALHNRGQYWAEQYAASITLGVGQFCTNPGLMLAVKGEELDGFKKSLLQNLSATSTACMIHPKLAENYNKNRQFLSDVPGVEVLLYSVEGETPVQLNCIQGEDFLRQRSAQTEVFGPSSLLVECQSQEELLSVIDHLEGQLTGSIIYESKDESDLALVQEHLGRRVGRLIHNGVPTGVEVCDAMHHGGPYPASTDARFGAVGGDAVDRWLRPLSYQNCPNDLLPAALQNENPLNLLRLVDGEYTHNAIPPNA</sequence>
<organism evidence="3 4">
    <name type="scientific">Aureicoccus marinus</name>
    <dbReference type="NCBI Taxonomy" id="754435"/>
    <lineage>
        <taxon>Bacteria</taxon>
        <taxon>Pseudomonadati</taxon>
        <taxon>Bacteroidota</taxon>
        <taxon>Flavobacteriia</taxon>
        <taxon>Flavobacteriales</taxon>
        <taxon>Flavobacteriaceae</taxon>
        <taxon>Aureicoccus</taxon>
    </lineage>
</organism>
<dbReference type="Gene3D" id="3.40.309.10">
    <property type="entry name" value="Aldehyde Dehydrogenase, Chain A, domain 2"/>
    <property type="match status" value="1"/>
</dbReference>
<dbReference type="EMBL" id="MQVX01000001">
    <property type="protein sequence ID" value="PQJ15124.1"/>
    <property type="molecule type" value="Genomic_DNA"/>
</dbReference>
<dbReference type="InterPro" id="IPR050740">
    <property type="entry name" value="Aldehyde_DH_Superfamily"/>
</dbReference>
<keyword evidence="1" id="KW-0560">Oxidoreductase</keyword>
<dbReference type="RefSeq" id="WP_105000777.1">
    <property type="nucleotide sequence ID" value="NZ_MQVX01000001.1"/>
</dbReference>
<protein>
    <submittedName>
        <fullName evidence="3">Aldehyde dehydrogenase (NADP(+))</fullName>
    </submittedName>
</protein>
<dbReference type="InterPro" id="IPR044151">
    <property type="entry name" value="ALDH_KGSADH"/>
</dbReference>
<keyword evidence="4" id="KW-1185">Reference proteome</keyword>
<comment type="caution">
    <text evidence="3">The sequence shown here is derived from an EMBL/GenBank/DDBJ whole genome shotgun (WGS) entry which is preliminary data.</text>
</comment>
<dbReference type="PANTHER" id="PTHR43353:SF3">
    <property type="entry name" value="ALDEHYDE DEHYDROGENASE-RELATED"/>
    <property type="match status" value="1"/>
</dbReference>